<keyword evidence="2" id="KW-1185">Reference proteome</keyword>
<dbReference type="RefSeq" id="XP_065674531.1">
    <property type="nucleotide sequence ID" value="XM_065818459.1"/>
</dbReference>
<evidence type="ECO:0000259" key="1">
    <source>
        <dbReference type="Pfam" id="PF00024"/>
    </source>
</evidence>
<dbReference type="Proteomes" id="UP001652625">
    <property type="component" value="Chromosome 14"/>
</dbReference>
<evidence type="ECO:0000313" key="2">
    <source>
        <dbReference type="Proteomes" id="UP001652625"/>
    </source>
</evidence>
<protein>
    <submittedName>
        <fullName evidence="3 4">Uncharacterized protein LOC101235913 isoform X3</fullName>
    </submittedName>
</protein>
<accession>A0ABM4DJ40</accession>
<gene>
    <name evidence="3 4" type="primary">LOC101235913</name>
</gene>
<evidence type="ECO:0000313" key="4">
    <source>
        <dbReference type="RefSeq" id="XP_065674532.1"/>
    </source>
</evidence>
<dbReference type="GeneID" id="101235913"/>
<dbReference type="Pfam" id="PF22633">
    <property type="entry name" value="F5_F8_type_C_2"/>
    <property type="match status" value="1"/>
</dbReference>
<dbReference type="SUPFAM" id="SSF49785">
    <property type="entry name" value="Galactose-binding domain-like"/>
    <property type="match status" value="1"/>
</dbReference>
<reference evidence="3 4" key="1">
    <citation type="submission" date="2025-05" db="UniProtKB">
        <authorList>
            <consortium name="RefSeq"/>
        </authorList>
    </citation>
    <scope>IDENTIFICATION</scope>
</reference>
<feature type="domain" description="Apple" evidence="1">
    <location>
        <begin position="2"/>
        <end position="48"/>
    </location>
</feature>
<dbReference type="Gene3D" id="2.60.120.260">
    <property type="entry name" value="Galactose-binding domain-like"/>
    <property type="match status" value="1"/>
</dbReference>
<dbReference type="InterPro" id="IPR003609">
    <property type="entry name" value="Pan_app"/>
</dbReference>
<organism evidence="2 4">
    <name type="scientific">Hydra vulgaris</name>
    <name type="common">Hydra</name>
    <name type="synonym">Hydra attenuata</name>
    <dbReference type="NCBI Taxonomy" id="6087"/>
    <lineage>
        <taxon>Eukaryota</taxon>
        <taxon>Metazoa</taxon>
        <taxon>Cnidaria</taxon>
        <taxon>Hydrozoa</taxon>
        <taxon>Hydroidolina</taxon>
        <taxon>Anthoathecata</taxon>
        <taxon>Aplanulata</taxon>
        <taxon>Hydridae</taxon>
        <taxon>Hydra</taxon>
    </lineage>
</organism>
<dbReference type="Pfam" id="PF00024">
    <property type="entry name" value="PAN_1"/>
    <property type="match status" value="1"/>
</dbReference>
<evidence type="ECO:0000313" key="3">
    <source>
        <dbReference type="RefSeq" id="XP_065674531.1"/>
    </source>
</evidence>
<name>A0ABM4DJ40_HYDVU</name>
<dbReference type="RefSeq" id="XP_065674532.1">
    <property type="nucleotide sequence ID" value="XM_065818460.1"/>
</dbReference>
<dbReference type="InterPro" id="IPR008979">
    <property type="entry name" value="Galactose-bd-like_sf"/>
</dbReference>
<proteinExistence type="predicted"/>
<sequence>MTGNIIKSLANVNSSDCAVTCVTNSNCNLVNWKEDELVCELISDSSPQQTAKNLWMVLQPDNTNNQIVGQICEQVNPCDITQTCRDVCDSLNKHTFSCLSSIDASRSGTASISSTWDSVNTAASKAIDGSVSTNAITGNSLTEHWFKLDLNYVYQITQIVVYNRSNYLPSRMNGNKLIVNINDQYINVPEIAVLTSDLKQTFTGSFIGRYIFIVRDSSDLLQVAEINVFV</sequence>